<proteinExistence type="predicted"/>
<dbReference type="Pfam" id="PF00326">
    <property type="entry name" value="Peptidase_S9"/>
    <property type="match status" value="1"/>
</dbReference>
<dbReference type="Proteomes" id="UP001320119">
    <property type="component" value="Chromosome"/>
</dbReference>
<feature type="signal peptide" evidence="2">
    <location>
        <begin position="1"/>
        <end position="22"/>
    </location>
</feature>
<keyword evidence="2" id="KW-0732">Signal</keyword>
<reference evidence="4 5" key="1">
    <citation type="journal article" date="2022" name="IScience">
        <title>An ultrasensitive nanofiber-based assay for enzymatic hydrolysis and deep-sea microbial degradation of cellulose.</title>
        <authorList>
            <person name="Tsudome M."/>
            <person name="Tachioka M."/>
            <person name="Miyazaki M."/>
            <person name="Uchimura K."/>
            <person name="Tsuda M."/>
            <person name="Takaki Y."/>
            <person name="Deguchi S."/>
        </authorList>
    </citation>
    <scope>NUCLEOTIDE SEQUENCE [LARGE SCALE GENOMIC DNA]</scope>
    <source>
        <strain evidence="4 5">GE09</strain>
    </source>
</reference>
<feature type="chain" id="PRO_5042966468" evidence="2">
    <location>
        <begin position="23"/>
        <end position="279"/>
    </location>
</feature>
<dbReference type="InterPro" id="IPR001375">
    <property type="entry name" value="Peptidase_S9_cat"/>
</dbReference>
<sequence length="279" mass="30820">MKQLITRYLFPLLLLIQHAAYAQQSPVIPGKVAKGGQEVSVPVGDLALHGVLYKPEKTGKKLPAILLVHGWMPYDTNPGMEYSYPAKEFADKGFITLSVTLRGWQPTGGKDDCGYRQPKDVINALKWLAAQPQVDPTRIALWGQSLGGQIVLSAAVEPLVKATVAYFPITDFRLWGVTTNHAELMKSDYIYGMCTKDGTPEDRSPLYTADKIPGAVLLMHGDKDKNVVITHSQLMHQKMLEAKRDSTLYIAKNGNHGSGGPGWENHNEIAINFLKEKLK</sequence>
<dbReference type="InterPro" id="IPR029058">
    <property type="entry name" value="AB_hydrolase_fold"/>
</dbReference>
<name>A0AAN2BKN2_9GAMM</name>
<dbReference type="EMBL" id="AP023086">
    <property type="protein sequence ID" value="BCD98191.1"/>
    <property type="molecule type" value="Genomic_DNA"/>
</dbReference>
<dbReference type="RefSeq" id="WP_236982383.1">
    <property type="nucleotide sequence ID" value="NZ_AP023086.1"/>
</dbReference>
<organism evidence="4 5">
    <name type="scientific">Marinagarivorans cellulosilyticus</name>
    <dbReference type="NCBI Taxonomy" id="2721545"/>
    <lineage>
        <taxon>Bacteria</taxon>
        <taxon>Pseudomonadati</taxon>
        <taxon>Pseudomonadota</taxon>
        <taxon>Gammaproteobacteria</taxon>
        <taxon>Cellvibrionales</taxon>
        <taxon>Cellvibrionaceae</taxon>
        <taxon>Marinagarivorans</taxon>
    </lineage>
</organism>
<feature type="domain" description="Peptidase S9 prolyl oligopeptidase catalytic" evidence="3">
    <location>
        <begin position="87"/>
        <end position="276"/>
    </location>
</feature>
<dbReference type="PANTHER" id="PTHR22946:SF9">
    <property type="entry name" value="POLYKETIDE TRANSFERASE AF380"/>
    <property type="match status" value="1"/>
</dbReference>
<evidence type="ECO:0000313" key="4">
    <source>
        <dbReference type="EMBL" id="BCD98191.1"/>
    </source>
</evidence>
<dbReference type="InterPro" id="IPR050261">
    <property type="entry name" value="FrsA_esterase"/>
</dbReference>
<keyword evidence="1 4" id="KW-0378">Hydrolase</keyword>
<dbReference type="GO" id="GO:0008239">
    <property type="term" value="F:dipeptidyl-peptidase activity"/>
    <property type="evidence" value="ECO:0007669"/>
    <property type="project" value="UniProtKB-EC"/>
</dbReference>
<dbReference type="PANTHER" id="PTHR22946">
    <property type="entry name" value="DIENELACTONE HYDROLASE DOMAIN-CONTAINING PROTEIN-RELATED"/>
    <property type="match status" value="1"/>
</dbReference>
<keyword evidence="5" id="KW-1185">Reference proteome</keyword>
<dbReference type="GO" id="GO:0052689">
    <property type="term" value="F:carboxylic ester hydrolase activity"/>
    <property type="evidence" value="ECO:0007669"/>
    <property type="project" value="UniProtKB-ARBA"/>
</dbReference>
<evidence type="ECO:0000259" key="3">
    <source>
        <dbReference type="Pfam" id="PF00326"/>
    </source>
</evidence>
<dbReference type="EC" id="3.4.14.5" evidence="4"/>
<dbReference type="SUPFAM" id="SSF53474">
    <property type="entry name" value="alpha/beta-Hydrolases"/>
    <property type="match status" value="1"/>
</dbReference>
<dbReference type="AlphaFoldDB" id="A0AAN2BKN2"/>
<dbReference type="GO" id="GO:0008236">
    <property type="term" value="F:serine-type peptidase activity"/>
    <property type="evidence" value="ECO:0007669"/>
    <property type="project" value="InterPro"/>
</dbReference>
<evidence type="ECO:0000256" key="2">
    <source>
        <dbReference type="SAM" id="SignalP"/>
    </source>
</evidence>
<evidence type="ECO:0000256" key="1">
    <source>
        <dbReference type="ARBA" id="ARBA00022801"/>
    </source>
</evidence>
<evidence type="ECO:0000313" key="5">
    <source>
        <dbReference type="Proteomes" id="UP001320119"/>
    </source>
</evidence>
<accession>A0AAN2BKN2</accession>
<dbReference type="Gene3D" id="3.40.50.1820">
    <property type="entry name" value="alpha/beta hydrolase"/>
    <property type="match status" value="1"/>
</dbReference>
<dbReference type="KEGG" id="marq:MARGE09_P2392"/>
<dbReference type="GO" id="GO:0006508">
    <property type="term" value="P:proteolysis"/>
    <property type="evidence" value="ECO:0007669"/>
    <property type="project" value="InterPro"/>
</dbReference>
<gene>
    <name evidence="4" type="ORF">MARGE09_P2392</name>
</gene>
<protein>
    <submittedName>
        <fullName evidence="4">Dipeptidyl-peptidase 4</fullName>
        <ecNumber evidence="4">3.4.14.5</ecNumber>
    </submittedName>
</protein>